<dbReference type="PANTHER" id="PTHR33507:SF3">
    <property type="entry name" value="INNER MEMBRANE PROTEIN YBBJ"/>
    <property type="match status" value="1"/>
</dbReference>
<feature type="domain" description="NfeD-like C-terminal" evidence="6">
    <location>
        <begin position="370"/>
        <end position="425"/>
    </location>
</feature>
<gene>
    <name evidence="9" type="ORF">Mrose_02549</name>
</gene>
<feature type="domain" description="NfeD1b N-terminal" evidence="8">
    <location>
        <begin position="24"/>
        <end position="206"/>
    </location>
</feature>
<comment type="subcellular location">
    <subcellularLocation>
        <location evidence="1">Membrane</location>
        <topology evidence="1">Multi-pass membrane protein</topology>
    </subcellularLocation>
</comment>
<keyword evidence="4 5" id="KW-0472">Membrane</keyword>
<evidence type="ECO:0000256" key="1">
    <source>
        <dbReference type="ARBA" id="ARBA00004141"/>
    </source>
</evidence>
<dbReference type="Pfam" id="PF25145">
    <property type="entry name" value="NfeD1b_N"/>
    <property type="match status" value="1"/>
</dbReference>
<dbReference type="InterPro" id="IPR029045">
    <property type="entry name" value="ClpP/crotonase-like_dom_sf"/>
</dbReference>
<keyword evidence="2 5" id="KW-0812">Transmembrane</keyword>
<reference evidence="9 10" key="1">
    <citation type="submission" date="2018-08" db="EMBL/GenBank/DDBJ databases">
        <title>Meiothermus roseus NBRC 110900 genome sequencing project.</title>
        <authorList>
            <person name="Da Costa M.S."/>
            <person name="Albuquerque L."/>
            <person name="Raposo P."/>
            <person name="Froufe H.J.C."/>
            <person name="Barroso C.S."/>
            <person name="Egas C."/>
        </authorList>
    </citation>
    <scope>NUCLEOTIDE SEQUENCE [LARGE SCALE GENOMIC DNA]</scope>
    <source>
        <strain evidence="9 10">NBRC 110900</strain>
    </source>
</reference>
<sequence length="427" mass="45027">MMKLVIRLVVFLLLLALGWAGAKSYIIPIEGAIDQPLAIFLEQSLERAEREGASGVVLYVDTPGGRVDAAIRMSDAILASPLPTIAVVQNAFSAGALISLSAQQIYMLPGSEIGAALPITVTPITQPEPADRKVISALRGKFRAVAEARGRPVNLAEAMVDPEREVPGLSTRGEPLTLSAQKAAETKIADGVVSSLGEALEKAGFNAQTERLEPGTRVNVARFLTNQIVAAILLAVGILGIALEFFTPGTFLPATIGIISLTLYFLGGYLAGFSSLLEISLFVGGLLLLLVELFVTPGFGVLGGLGIAGIVASVYLTFGSQSVAVGSYAIVIVAFGLFLMFRFFPRSRLGRSLVLESAIGEQAPPRDELQDMVGAIGTALTDLRPAGTALFGERRVDVVTQGEFIERGTPIRVTKVEGVRVVVRKEG</sequence>
<evidence type="ECO:0000256" key="5">
    <source>
        <dbReference type="SAM" id="Phobius"/>
    </source>
</evidence>
<evidence type="ECO:0000313" key="10">
    <source>
        <dbReference type="Proteomes" id="UP000265341"/>
    </source>
</evidence>
<evidence type="ECO:0000259" key="8">
    <source>
        <dbReference type="Pfam" id="PF25145"/>
    </source>
</evidence>
<dbReference type="CDD" id="cd07021">
    <property type="entry name" value="Clp_protease_NfeD_like"/>
    <property type="match status" value="1"/>
</dbReference>
<dbReference type="InterPro" id="IPR002810">
    <property type="entry name" value="NfeD-like_C"/>
</dbReference>
<dbReference type="Pfam" id="PF01957">
    <property type="entry name" value="NfeD"/>
    <property type="match status" value="1"/>
</dbReference>
<feature type="transmembrane region" description="Helical" evidence="5">
    <location>
        <begin position="250"/>
        <end position="267"/>
    </location>
</feature>
<evidence type="ECO:0000256" key="2">
    <source>
        <dbReference type="ARBA" id="ARBA00022692"/>
    </source>
</evidence>
<feature type="transmembrane region" description="Helical" evidence="5">
    <location>
        <begin position="223"/>
        <end position="243"/>
    </location>
</feature>
<comment type="caution">
    <text evidence="9">The sequence shown here is derived from an EMBL/GenBank/DDBJ whole genome shotgun (WGS) entry which is preliminary data.</text>
</comment>
<dbReference type="PANTHER" id="PTHR33507">
    <property type="entry name" value="INNER MEMBRANE PROTEIN YBBJ"/>
    <property type="match status" value="1"/>
</dbReference>
<feature type="transmembrane region" description="Helical" evidence="5">
    <location>
        <begin position="324"/>
        <end position="344"/>
    </location>
</feature>
<keyword evidence="10" id="KW-1185">Reference proteome</keyword>
<feature type="domain" description="NfeD integral membrane" evidence="7">
    <location>
        <begin position="229"/>
        <end position="340"/>
    </location>
</feature>
<accession>A0A399EPZ4</accession>
<evidence type="ECO:0000313" key="9">
    <source>
        <dbReference type="EMBL" id="RIH84612.1"/>
    </source>
</evidence>
<dbReference type="EMBL" id="QWLA01000054">
    <property type="protein sequence ID" value="RIH84612.1"/>
    <property type="molecule type" value="Genomic_DNA"/>
</dbReference>
<keyword evidence="3 5" id="KW-1133">Transmembrane helix</keyword>
<feature type="transmembrane region" description="Helical" evidence="5">
    <location>
        <begin position="298"/>
        <end position="318"/>
    </location>
</feature>
<dbReference type="InterPro" id="IPR052165">
    <property type="entry name" value="Membrane_assoc_protease"/>
</dbReference>
<evidence type="ECO:0000259" key="7">
    <source>
        <dbReference type="Pfam" id="PF24961"/>
    </source>
</evidence>
<dbReference type="Gene3D" id="3.90.226.10">
    <property type="entry name" value="2-enoyl-CoA Hydratase, Chain A, domain 1"/>
    <property type="match status" value="1"/>
</dbReference>
<protein>
    <submittedName>
        <fullName evidence="9">Uncharacterized protein</fullName>
    </submittedName>
</protein>
<evidence type="ECO:0000259" key="6">
    <source>
        <dbReference type="Pfam" id="PF01957"/>
    </source>
</evidence>
<evidence type="ECO:0000256" key="4">
    <source>
        <dbReference type="ARBA" id="ARBA00023136"/>
    </source>
</evidence>
<dbReference type="SUPFAM" id="SSF52096">
    <property type="entry name" value="ClpP/crotonase"/>
    <property type="match status" value="1"/>
</dbReference>
<dbReference type="AlphaFoldDB" id="A0A399EPZ4"/>
<dbReference type="Proteomes" id="UP000265341">
    <property type="component" value="Unassembled WGS sequence"/>
</dbReference>
<organism evidence="9 10">
    <name type="scientific">Calidithermus roseus</name>
    <dbReference type="NCBI Taxonomy" id="1644118"/>
    <lineage>
        <taxon>Bacteria</taxon>
        <taxon>Thermotogati</taxon>
        <taxon>Deinococcota</taxon>
        <taxon>Deinococci</taxon>
        <taxon>Thermales</taxon>
        <taxon>Thermaceae</taxon>
        <taxon>Calidithermus</taxon>
    </lineage>
</organism>
<dbReference type="Gene3D" id="2.40.50.140">
    <property type="entry name" value="Nucleic acid-binding proteins"/>
    <property type="match status" value="1"/>
</dbReference>
<name>A0A399EPZ4_9DEIN</name>
<dbReference type="InterPro" id="IPR012340">
    <property type="entry name" value="NA-bd_OB-fold"/>
</dbReference>
<dbReference type="InterPro" id="IPR056738">
    <property type="entry name" value="NfeD1b_N"/>
</dbReference>
<dbReference type="InterPro" id="IPR056739">
    <property type="entry name" value="NfeD_membrane"/>
</dbReference>
<proteinExistence type="predicted"/>
<dbReference type="Pfam" id="PF24961">
    <property type="entry name" value="NfeD_membrane"/>
    <property type="match status" value="1"/>
</dbReference>
<dbReference type="GO" id="GO:0005886">
    <property type="term" value="C:plasma membrane"/>
    <property type="evidence" value="ECO:0007669"/>
    <property type="project" value="TreeGrafter"/>
</dbReference>
<evidence type="ECO:0000256" key="3">
    <source>
        <dbReference type="ARBA" id="ARBA00022989"/>
    </source>
</evidence>